<dbReference type="EMBL" id="SOPW01000019">
    <property type="protein sequence ID" value="TFB14146.1"/>
    <property type="molecule type" value="Genomic_DNA"/>
</dbReference>
<name>A0A4Y8IDY2_9BACI</name>
<dbReference type="AlphaFoldDB" id="A0A4Y8IDY2"/>
<comment type="caution">
    <text evidence="1">The sequence shown here is derived from an EMBL/GenBank/DDBJ whole genome shotgun (WGS) entry which is preliminary data.</text>
</comment>
<dbReference type="Proteomes" id="UP000297975">
    <property type="component" value="Unassembled WGS sequence"/>
</dbReference>
<organism evidence="1 2">
    <name type="scientific">Filobacillus milosensis</name>
    <dbReference type="NCBI Taxonomy" id="94137"/>
    <lineage>
        <taxon>Bacteria</taxon>
        <taxon>Bacillati</taxon>
        <taxon>Bacillota</taxon>
        <taxon>Bacilli</taxon>
        <taxon>Bacillales</taxon>
        <taxon>Bacillaceae</taxon>
        <taxon>Filobacillus</taxon>
    </lineage>
</organism>
<protein>
    <submittedName>
        <fullName evidence="1">Uncharacterized protein</fullName>
    </submittedName>
</protein>
<proteinExistence type="predicted"/>
<evidence type="ECO:0000313" key="1">
    <source>
        <dbReference type="EMBL" id="TFB14146.1"/>
    </source>
</evidence>
<accession>A0A4Y8IDY2</accession>
<evidence type="ECO:0000313" key="2">
    <source>
        <dbReference type="Proteomes" id="UP000297975"/>
    </source>
</evidence>
<reference evidence="1 2" key="1">
    <citation type="submission" date="2019-03" db="EMBL/GenBank/DDBJ databases">
        <authorList>
            <person name="He R.-H."/>
        </authorList>
    </citation>
    <scope>NUCLEOTIDE SEQUENCE [LARGE SCALE GENOMIC DNA]</scope>
    <source>
        <strain evidence="2">SH 714</strain>
    </source>
</reference>
<sequence>MISLNIYNEYREKGLGEVIEYDTSDVEELVFYEGHPPYNWKTDEVEHADALKEFLSQYRVKKMSDDEWNTNVSKEKGFQVTIYLEDKIIMSTIYENRLMVLGSSSGSIFKVTNGPIDVEWVENYLKKHRN</sequence>
<dbReference type="OrthoDB" id="2437154at2"/>
<gene>
    <name evidence="1" type="ORF">E3U55_14630</name>
</gene>
<keyword evidence="2" id="KW-1185">Reference proteome</keyword>